<evidence type="ECO:0000256" key="5">
    <source>
        <dbReference type="RuleBase" id="RU364132"/>
    </source>
</evidence>
<dbReference type="Proteomes" id="UP000053477">
    <property type="component" value="Unassembled WGS sequence"/>
</dbReference>
<proteinExistence type="inferred from homology"/>
<dbReference type="InterPro" id="IPR007023">
    <property type="entry name" value="Ribosom_reg"/>
</dbReference>
<protein>
    <recommendedName>
        <fullName evidence="5">Ribosome biogenesis regulatory protein</fullName>
    </recommendedName>
</protein>
<keyword evidence="8" id="KW-1185">Reference proteome</keyword>
<feature type="region of interest" description="Disordered" evidence="6">
    <location>
        <begin position="1"/>
        <end position="21"/>
    </location>
</feature>
<accession>A0A0H2S7L9</accession>
<dbReference type="OrthoDB" id="28455at2759"/>
<dbReference type="InParanoid" id="A0A0H2S7L9"/>
<evidence type="ECO:0000256" key="2">
    <source>
        <dbReference type="ARBA" id="ARBA00010077"/>
    </source>
</evidence>
<comment type="subcellular location">
    <subcellularLocation>
        <location evidence="1 5">Nucleus</location>
    </subcellularLocation>
</comment>
<keyword evidence="3 5" id="KW-0690">Ribosome biogenesis</keyword>
<evidence type="ECO:0000256" key="4">
    <source>
        <dbReference type="ARBA" id="ARBA00023242"/>
    </source>
</evidence>
<feature type="region of interest" description="Disordered" evidence="6">
    <location>
        <begin position="70"/>
        <end position="103"/>
    </location>
</feature>
<feature type="compositionally biased region" description="Basic residues" evidence="6">
    <location>
        <begin position="300"/>
        <end position="309"/>
    </location>
</feature>
<gene>
    <name evidence="7" type="ORF">SCHPADRAFT_898497</name>
</gene>
<reference evidence="7 8" key="1">
    <citation type="submission" date="2015-04" db="EMBL/GenBank/DDBJ databases">
        <title>Complete genome sequence of Schizopora paradoxa KUC8140, a cosmopolitan wood degrader in East Asia.</title>
        <authorList>
            <consortium name="DOE Joint Genome Institute"/>
            <person name="Min B."/>
            <person name="Park H."/>
            <person name="Jang Y."/>
            <person name="Kim J.-J."/>
            <person name="Kim K.H."/>
            <person name="Pangilinan J."/>
            <person name="Lipzen A."/>
            <person name="Riley R."/>
            <person name="Grigoriev I.V."/>
            <person name="Spatafora J.W."/>
            <person name="Choi I.-G."/>
        </authorList>
    </citation>
    <scope>NUCLEOTIDE SEQUENCE [LARGE SCALE GENOMIC DNA]</scope>
    <source>
        <strain evidence="7 8">KUC8140</strain>
    </source>
</reference>
<dbReference type="GO" id="GO:0005634">
    <property type="term" value="C:nucleus"/>
    <property type="evidence" value="ECO:0007669"/>
    <property type="project" value="UniProtKB-SubCell"/>
</dbReference>
<feature type="compositionally biased region" description="Basic and acidic residues" evidence="6">
    <location>
        <begin position="193"/>
        <end position="203"/>
    </location>
</feature>
<feature type="region of interest" description="Disordered" evidence="6">
    <location>
        <begin position="172"/>
        <end position="203"/>
    </location>
</feature>
<comment type="similarity">
    <text evidence="2 5">Belongs to the RRS1 family.</text>
</comment>
<evidence type="ECO:0000256" key="3">
    <source>
        <dbReference type="ARBA" id="ARBA00022517"/>
    </source>
</evidence>
<dbReference type="Pfam" id="PF04939">
    <property type="entry name" value="RRS1"/>
    <property type="match status" value="1"/>
</dbReference>
<organism evidence="7 8">
    <name type="scientific">Schizopora paradoxa</name>
    <dbReference type="NCBI Taxonomy" id="27342"/>
    <lineage>
        <taxon>Eukaryota</taxon>
        <taxon>Fungi</taxon>
        <taxon>Dikarya</taxon>
        <taxon>Basidiomycota</taxon>
        <taxon>Agaricomycotina</taxon>
        <taxon>Agaricomycetes</taxon>
        <taxon>Hymenochaetales</taxon>
        <taxon>Schizoporaceae</taxon>
        <taxon>Schizopora</taxon>
    </lineage>
</organism>
<sequence length="309" mass="34399">MDVSGILQEQAEKRNVTSSKQNLEIDVGCLAVTDSNPVDENDYSANLEDYLQSTAREGVQALITSLLSLPKQQTPDGPLSLLPAPTTQLPRQKPLPKPKPPTKWEKFAAAKGIQKTRREKKVWDEEKQDWVDRWGWKGKNKEKEEQWLSEVPANADVDHNPSQVARAERKKLIAKNERQRKGNEARAQANTSEQDKRKNEIEKTLASTRISTASMGKFDKKLEGEKKLRGIKRKFDPTERSVESEKKSALALISKIDGQPKKAKISPEGGTGDALNVRKAVRFASKGKGGVALAQGQTGKRQKGSKRSK</sequence>
<name>A0A0H2S7L9_9AGAM</name>
<evidence type="ECO:0000313" key="8">
    <source>
        <dbReference type="Proteomes" id="UP000053477"/>
    </source>
</evidence>
<dbReference type="AlphaFoldDB" id="A0A0H2S7L9"/>
<dbReference type="GO" id="GO:0042254">
    <property type="term" value="P:ribosome biogenesis"/>
    <property type="evidence" value="ECO:0007669"/>
    <property type="project" value="UniProtKB-KW"/>
</dbReference>
<evidence type="ECO:0000256" key="1">
    <source>
        <dbReference type="ARBA" id="ARBA00004123"/>
    </source>
</evidence>
<feature type="compositionally biased region" description="Basic and acidic residues" evidence="6">
    <location>
        <begin position="172"/>
        <end position="184"/>
    </location>
</feature>
<comment type="function">
    <text evidence="5">Involved in ribosomal large subunit assembly.</text>
</comment>
<dbReference type="EMBL" id="KQ085884">
    <property type="protein sequence ID" value="KLO19929.1"/>
    <property type="molecule type" value="Genomic_DNA"/>
</dbReference>
<evidence type="ECO:0000313" key="7">
    <source>
        <dbReference type="EMBL" id="KLO19929.1"/>
    </source>
</evidence>
<evidence type="ECO:0000256" key="6">
    <source>
        <dbReference type="SAM" id="MobiDB-lite"/>
    </source>
</evidence>
<keyword evidence="4 5" id="KW-0539">Nucleus</keyword>
<dbReference type="STRING" id="27342.A0A0H2S7L9"/>
<feature type="region of interest" description="Disordered" evidence="6">
    <location>
        <begin position="286"/>
        <end position="309"/>
    </location>
</feature>